<gene>
    <name evidence="8" type="primary">mce</name>
    <name evidence="8" type="ORF">DJ018_12075</name>
</gene>
<keyword evidence="4" id="KW-0170">Cobalt</keyword>
<proteinExistence type="inferred from homology"/>
<dbReference type="GO" id="GO:0046872">
    <property type="term" value="F:metal ion binding"/>
    <property type="evidence" value="ECO:0007669"/>
    <property type="project" value="UniProtKB-KW"/>
</dbReference>
<dbReference type="InterPro" id="IPR029068">
    <property type="entry name" value="Glyas_Bleomycin-R_OHBP_Dase"/>
</dbReference>
<keyword evidence="9" id="KW-1185">Reference proteome</keyword>
<dbReference type="AlphaFoldDB" id="A0A328AFL3"/>
<evidence type="ECO:0000313" key="9">
    <source>
        <dbReference type="Proteomes" id="UP000249725"/>
    </source>
</evidence>
<dbReference type="Proteomes" id="UP000249725">
    <property type="component" value="Unassembled WGS sequence"/>
</dbReference>
<dbReference type="PROSITE" id="PS51819">
    <property type="entry name" value="VOC"/>
    <property type="match status" value="1"/>
</dbReference>
<dbReference type="InterPro" id="IPR037523">
    <property type="entry name" value="VOC_core"/>
</dbReference>
<evidence type="ECO:0000256" key="6">
    <source>
        <dbReference type="ARBA" id="ARBA00066411"/>
    </source>
</evidence>
<dbReference type="SUPFAM" id="SSF54593">
    <property type="entry name" value="Glyoxalase/Bleomycin resistance protein/Dihydroxybiphenyl dioxygenase"/>
    <property type="match status" value="1"/>
</dbReference>
<evidence type="ECO:0000256" key="3">
    <source>
        <dbReference type="ARBA" id="ARBA00023235"/>
    </source>
</evidence>
<comment type="similarity">
    <text evidence="1">Belongs to the methylmalonyl-CoA epimerase family.</text>
</comment>
<organism evidence="8 9">
    <name type="scientific">Phenylobacterium deserti</name>
    <dbReference type="NCBI Taxonomy" id="1914756"/>
    <lineage>
        <taxon>Bacteria</taxon>
        <taxon>Pseudomonadati</taxon>
        <taxon>Pseudomonadota</taxon>
        <taxon>Alphaproteobacteria</taxon>
        <taxon>Caulobacterales</taxon>
        <taxon>Caulobacteraceae</taxon>
        <taxon>Phenylobacterium</taxon>
    </lineage>
</organism>
<comment type="caution">
    <text evidence="8">The sequence shown here is derived from an EMBL/GenBank/DDBJ whole genome shotgun (WGS) entry which is preliminary data.</text>
</comment>
<sequence length="141" mass="15108">MIGKLNHVGVATPSIDEAVKLYRDVLGATVIGDKFPLEAQGVWVCFVDLPNSQIELIEPLGEASPLKGFLEKNPKGGQHHVCFEVEDILAAREELRAKGATILGTGEPRIGAHGVPVIFVHPKDMGGVLIELMQTPKEGHG</sequence>
<dbReference type="NCBIfam" id="TIGR03081">
    <property type="entry name" value="metmalonyl_epim"/>
    <property type="match status" value="1"/>
</dbReference>
<dbReference type="GO" id="GO:0004493">
    <property type="term" value="F:methylmalonyl-CoA epimerase activity"/>
    <property type="evidence" value="ECO:0007669"/>
    <property type="project" value="UniProtKB-EC"/>
</dbReference>
<name>A0A328AFL3_9CAUL</name>
<dbReference type="CDD" id="cd07249">
    <property type="entry name" value="MMCE"/>
    <property type="match status" value="1"/>
</dbReference>
<dbReference type="EMBL" id="QFYR01000002">
    <property type="protein sequence ID" value="RAK52906.1"/>
    <property type="molecule type" value="Genomic_DNA"/>
</dbReference>
<keyword evidence="2" id="KW-0479">Metal-binding</keyword>
<protein>
    <recommendedName>
        <fullName evidence="6">methylmalonyl-CoA epimerase</fullName>
        <ecNumber evidence="6">5.1.99.1</ecNumber>
    </recommendedName>
</protein>
<evidence type="ECO:0000256" key="1">
    <source>
        <dbReference type="ARBA" id="ARBA00009308"/>
    </source>
</evidence>
<reference evidence="9" key="1">
    <citation type="submission" date="2018-05" db="EMBL/GenBank/DDBJ databases">
        <authorList>
            <person name="Li X."/>
        </authorList>
    </citation>
    <scope>NUCLEOTIDE SEQUENCE [LARGE SCALE GENOMIC DNA]</scope>
    <source>
        <strain evidence="9">YIM 73061</strain>
    </source>
</reference>
<feature type="domain" description="VOC" evidence="7">
    <location>
        <begin position="4"/>
        <end position="135"/>
    </location>
</feature>
<evidence type="ECO:0000256" key="2">
    <source>
        <dbReference type="ARBA" id="ARBA00022723"/>
    </source>
</evidence>
<dbReference type="Pfam" id="PF13669">
    <property type="entry name" value="Glyoxalase_4"/>
    <property type="match status" value="1"/>
</dbReference>
<dbReference type="OrthoDB" id="9788468at2"/>
<evidence type="ECO:0000256" key="4">
    <source>
        <dbReference type="ARBA" id="ARBA00023285"/>
    </source>
</evidence>
<dbReference type="Gene3D" id="3.10.180.10">
    <property type="entry name" value="2,3-Dihydroxybiphenyl 1,2-Dioxygenase, domain 1"/>
    <property type="match status" value="1"/>
</dbReference>
<comment type="catalytic activity">
    <reaction evidence="5">
        <text>(R)-methylmalonyl-CoA = (S)-methylmalonyl-CoA</text>
        <dbReference type="Rhea" id="RHEA:20553"/>
        <dbReference type="ChEBI" id="CHEBI:57326"/>
        <dbReference type="ChEBI" id="CHEBI:57327"/>
        <dbReference type="EC" id="5.1.99.1"/>
    </reaction>
    <physiologicalReaction direction="right-to-left" evidence="5">
        <dbReference type="Rhea" id="RHEA:20555"/>
    </physiologicalReaction>
</comment>
<dbReference type="EC" id="5.1.99.1" evidence="6"/>
<dbReference type="GO" id="GO:0046491">
    <property type="term" value="P:L-methylmalonyl-CoA metabolic process"/>
    <property type="evidence" value="ECO:0007669"/>
    <property type="project" value="TreeGrafter"/>
</dbReference>
<keyword evidence="3 8" id="KW-0413">Isomerase</keyword>
<dbReference type="PANTHER" id="PTHR43048">
    <property type="entry name" value="METHYLMALONYL-COA EPIMERASE"/>
    <property type="match status" value="1"/>
</dbReference>
<evidence type="ECO:0000256" key="5">
    <source>
        <dbReference type="ARBA" id="ARBA00050406"/>
    </source>
</evidence>
<evidence type="ECO:0000259" key="7">
    <source>
        <dbReference type="PROSITE" id="PS51819"/>
    </source>
</evidence>
<dbReference type="InterPro" id="IPR017515">
    <property type="entry name" value="MeMalonyl-CoA_epimerase"/>
</dbReference>
<dbReference type="FunFam" id="3.10.180.10:FF:000003">
    <property type="entry name" value="Methylmalonyl-CoA epimerase, mitochondrial"/>
    <property type="match status" value="1"/>
</dbReference>
<accession>A0A328AFL3</accession>
<dbReference type="RefSeq" id="WP_111515191.1">
    <property type="nucleotide sequence ID" value="NZ_QFYR01000002.1"/>
</dbReference>
<dbReference type="PANTHER" id="PTHR43048:SF3">
    <property type="entry name" value="METHYLMALONYL-COA EPIMERASE, MITOCHONDRIAL"/>
    <property type="match status" value="1"/>
</dbReference>
<evidence type="ECO:0000313" key="8">
    <source>
        <dbReference type="EMBL" id="RAK52906.1"/>
    </source>
</evidence>
<dbReference type="InterPro" id="IPR051785">
    <property type="entry name" value="MMCE/EMCE_epimerase"/>
</dbReference>